<feature type="domain" description="DUF3322" evidence="2">
    <location>
        <begin position="7"/>
        <end position="189"/>
    </location>
</feature>
<name>A0ABP6M720_9MICC</name>
<comment type="caution">
    <text evidence="3">The sequence shown here is derived from an EMBL/GenBank/DDBJ whole genome shotgun (WGS) entry which is preliminary data.</text>
</comment>
<dbReference type="PIRSF" id="PIRSF028408">
    <property type="entry name" value="UCP028408"/>
    <property type="match status" value="1"/>
</dbReference>
<dbReference type="Pfam" id="PF11795">
    <property type="entry name" value="DUF3322"/>
    <property type="match status" value="1"/>
</dbReference>
<protein>
    <submittedName>
        <fullName evidence="3">DUF2220 family protein</fullName>
    </submittedName>
</protein>
<evidence type="ECO:0000313" key="3">
    <source>
        <dbReference type="EMBL" id="GAA3076591.1"/>
    </source>
</evidence>
<feature type="domain" description="Wadjet protein JetD C-terminal" evidence="1">
    <location>
        <begin position="200"/>
        <end position="374"/>
    </location>
</feature>
<accession>A0ABP6M720</accession>
<dbReference type="EMBL" id="BAAAVT010000032">
    <property type="protein sequence ID" value="GAA3076591.1"/>
    <property type="molecule type" value="Genomic_DNA"/>
</dbReference>
<evidence type="ECO:0000259" key="2">
    <source>
        <dbReference type="Pfam" id="PF11795"/>
    </source>
</evidence>
<gene>
    <name evidence="3" type="ORF">GCM10010529_30060</name>
</gene>
<evidence type="ECO:0000313" key="4">
    <source>
        <dbReference type="Proteomes" id="UP001500236"/>
    </source>
</evidence>
<dbReference type="Pfam" id="PF09983">
    <property type="entry name" value="JetD_C"/>
    <property type="match status" value="1"/>
</dbReference>
<organism evidence="3 4">
    <name type="scientific">Nesterenkonia aethiopica</name>
    <dbReference type="NCBI Taxonomy" id="269144"/>
    <lineage>
        <taxon>Bacteria</taxon>
        <taxon>Bacillati</taxon>
        <taxon>Actinomycetota</taxon>
        <taxon>Actinomycetes</taxon>
        <taxon>Micrococcales</taxon>
        <taxon>Micrococcaceae</taxon>
        <taxon>Nesterenkonia</taxon>
    </lineage>
</organism>
<dbReference type="Proteomes" id="UP001500236">
    <property type="component" value="Unassembled WGS sequence"/>
</dbReference>
<dbReference type="RefSeq" id="WP_344684480.1">
    <property type="nucleotide sequence ID" value="NZ_BAAAVT010000032.1"/>
</dbReference>
<dbReference type="InterPro" id="IPR014544">
    <property type="entry name" value="UCP028408"/>
</dbReference>
<dbReference type="InterPro" id="IPR024534">
    <property type="entry name" value="JetD_C"/>
</dbReference>
<keyword evidence="4" id="KW-1185">Reference proteome</keyword>
<proteinExistence type="predicted"/>
<dbReference type="InterPro" id="IPR024537">
    <property type="entry name" value="DUF3322"/>
</dbReference>
<sequence>MIGVEAARKKTENRYRRRFSQWAVDGETEPAASLPLHPPTEAVVLQCGEEVQTWVRDWRAAERDLSRDARLHWETRRWANAGTNRVPVRLELPSPDDVAHFAGRGAHWAAARDRSAELLDLLGAGSSRDAVRRRLAEVASLDQDEHGRLREVLAWLLAHPDSGLFPRQIPVRGVHSKWLESHRRLVLPLASSVTGRTDLGLRGLPQTLRIRVLDPALAPAGLRDLTVPVEELSRWQTAPLRAVVVENLQTLLGLPDMDGVIAVHNPGSTGAPLLDRLPWLHAADLIYWGDLDVEGLRILSRVRGRFPHTRSVLTDRSTLTAHLDLTVPDHRNAPRALPEHLTGVERDLFSALHELGDVRLEQERIPWDHAVQALRRAASEEP</sequence>
<reference evidence="4" key="1">
    <citation type="journal article" date="2019" name="Int. J. Syst. Evol. Microbiol.">
        <title>The Global Catalogue of Microorganisms (GCM) 10K type strain sequencing project: providing services to taxonomists for standard genome sequencing and annotation.</title>
        <authorList>
            <consortium name="The Broad Institute Genomics Platform"/>
            <consortium name="The Broad Institute Genome Sequencing Center for Infectious Disease"/>
            <person name="Wu L."/>
            <person name="Ma J."/>
        </authorList>
    </citation>
    <scope>NUCLEOTIDE SEQUENCE [LARGE SCALE GENOMIC DNA]</scope>
    <source>
        <strain evidence="4">JCM 14309</strain>
    </source>
</reference>
<evidence type="ECO:0000259" key="1">
    <source>
        <dbReference type="Pfam" id="PF09983"/>
    </source>
</evidence>